<proteinExistence type="predicted"/>
<gene>
    <name evidence="1" type="ORF">E2C01_058479</name>
</gene>
<protein>
    <submittedName>
        <fullName evidence="1">Uncharacterized protein</fullName>
    </submittedName>
</protein>
<accession>A0A5B7H3V2</accession>
<sequence length="103" mass="11614">MEQSQRRNNPNDVNRSNADHVYVWKYVDGLSDGTAGLSAVLLMVLLEKASLKGFVINRISSLSRRYRLLNSSSLSSSRLFLQRKCHQSPPARKATWSIGVHVE</sequence>
<evidence type="ECO:0000313" key="1">
    <source>
        <dbReference type="EMBL" id="MPC64365.1"/>
    </source>
</evidence>
<dbReference type="EMBL" id="VSRR010021987">
    <property type="protein sequence ID" value="MPC64365.1"/>
    <property type="molecule type" value="Genomic_DNA"/>
</dbReference>
<comment type="caution">
    <text evidence="1">The sequence shown here is derived from an EMBL/GenBank/DDBJ whole genome shotgun (WGS) entry which is preliminary data.</text>
</comment>
<evidence type="ECO:0000313" key="2">
    <source>
        <dbReference type="Proteomes" id="UP000324222"/>
    </source>
</evidence>
<dbReference type="AlphaFoldDB" id="A0A5B7H3V2"/>
<reference evidence="1 2" key="1">
    <citation type="submission" date="2019-05" db="EMBL/GenBank/DDBJ databases">
        <title>Another draft genome of Portunus trituberculatus and its Hox gene families provides insights of decapod evolution.</title>
        <authorList>
            <person name="Jeong J.-H."/>
            <person name="Song I."/>
            <person name="Kim S."/>
            <person name="Choi T."/>
            <person name="Kim D."/>
            <person name="Ryu S."/>
            <person name="Kim W."/>
        </authorList>
    </citation>
    <scope>NUCLEOTIDE SEQUENCE [LARGE SCALE GENOMIC DNA]</scope>
    <source>
        <tissue evidence="1">Muscle</tissue>
    </source>
</reference>
<name>A0A5B7H3V2_PORTR</name>
<keyword evidence="2" id="KW-1185">Reference proteome</keyword>
<organism evidence="1 2">
    <name type="scientific">Portunus trituberculatus</name>
    <name type="common">Swimming crab</name>
    <name type="synonym">Neptunus trituberculatus</name>
    <dbReference type="NCBI Taxonomy" id="210409"/>
    <lineage>
        <taxon>Eukaryota</taxon>
        <taxon>Metazoa</taxon>
        <taxon>Ecdysozoa</taxon>
        <taxon>Arthropoda</taxon>
        <taxon>Crustacea</taxon>
        <taxon>Multicrustacea</taxon>
        <taxon>Malacostraca</taxon>
        <taxon>Eumalacostraca</taxon>
        <taxon>Eucarida</taxon>
        <taxon>Decapoda</taxon>
        <taxon>Pleocyemata</taxon>
        <taxon>Brachyura</taxon>
        <taxon>Eubrachyura</taxon>
        <taxon>Portunoidea</taxon>
        <taxon>Portunidae</taxon>
        <taxon>Portuninae</taxon>
        <taxon>Portunus</taxon>
    </lineage>
</organism>
<dbReference type="Proteomes" id="UP000324222">
    <property type="component" value="Unassembled WGS sequence"/>
</dbReference>